<dbReference type="STRING" id="441620.Mpop_2392"/>
<organism evidence="1 2">
    <name type="scientific">Methylorubrum populi (strain ATCC BAA-705 / NCIMB 13946 / BJ001)</name>
    <name type="common">Methylobacterium populi</name>
    <dbReference type="NCBI Taxonomy" id="441620"/>
    <lineage>
        <taxon>Bacteria</taxon>
        <taxon>Pseudomonadati</taxon>
        <taxon>Pseudomonadota</taxon>
        <taxon>Alphaproteobacteria</taxon>
        <taxon>Hyphomicrobiales</taxon>
        <taxon>Methylobacteriaceae</taxon>
        <taxon>Methylorubrum</taxon>
    </lineage>
</organism>
<dbReference type="RefSeq" id="WP_012454286.1">
    <property type="nucleotide sequence ID" value="NC_010725.1"/>
</dbReference>
<dbReference type="KEGG" id="mpo:Mpop_2392"/>
<gene>
    <name evidence="1" type="ordered locus">Mpop_2392</name>
</gene>
<dbReference type="AlphaFoldDB" id="B1Z9E8"/>
<evidence type="ECO:0000313" key="1">
    <source>
        <dbReference type="EMBL" id="ACB80554.1"/>
    </source>
</evidence>
<dbReference type="EMBL" id="CP001029">
    <property type="protein sequence ID" value="ACB80554.1"/>
    <property type="molecule type" value="Genomic_DNA"/>
</dbReference>
<dbReference type="OrthoDB" id="10009521at2"/>
<protein>
    <submittedName>
        <fullName evidence="1">Uncharacterized protein</fullName>
    </submittedName>
</protein>
<evidence type="ECO:0000313" key="2">
    <source>
        <dbReference type="Proteomes" id="UP000007136"/>
    </source>
</evidence>
<name>B1Z9E8_METPB</name>
<sequence length="152" mass="17093">MHSTYTIPTDEQMSQDAAYAAAFDAFETWERWYLGLRAHLHYIVNEDLSGADLLDDFFDAYGLALSAHYGNPHLLEFLVEQPQTPEDRASPVYRAPSEMMARVDAAAHMKPMGYPADKLADVATALRQRAEALNKLAEQIDRGDFHFPSFPG</sequence>
<proteinExistence type="predicted"/>
<accession>B1Z9E8</accession>
<dbReference type="Proteomes" id="UP000007136">
    <property type="component" value="Chromosome"/>
</dbReference>
<dbReference type="HOGENOM" id="CLU_1720203_0_0_5"/>
<reference evidence="1" key="1">
    <citation type="submission" date="2008-04" db="EMBL/GenBank/DDBJ databases">
        <title>Complete sequence of chromosome of Methylobacterium populi BJ001.</title>
        <authorList>
            <consortium name="US DOE Joint Genome Institute"/>
            <person name="Copeland A."/>
            <person name="Lucas S."/>
            <person name="Lapidus A."/>
            <person name="Glavina del Rio T."/>
            <person name="Dalin E."/>
            <person name="Tice H."/>
            <person name="Bruce D."/>
            <person name="Goodwin L."/>
            <person name="Pitluck S."/>
            <person name="Chertkov O."/>
            <person name="Brettin T."/>
            <person name="Detter J.C."/>
            <person name="Han C."/>
            <person name="Kuske C.R."/>
            <person name="Schmutz J."/>
            <person name="Larimer F."/>
            <person name="Land M."/>
            <person name="Hauser L."/>
            <person name="Kyrpides N."/>
            <person name="Mikhailova N."/>
            <person name="Marx C."/>
            <person name="Richardson P."/>
        </authorList>
    </citation>
    <scope>NUCLEOTIDE SEQUENCE [LARGE SCALE GENOMIC DNA]</scope>
    <source>
        <strain evidence="1">BJ001</strain>
    </source>
</reference>